<sequence length="352" mass="38833">MMDVMVLNGDGIGPEIMNAAIKIINKLHENFGLNINPVEYDIGAVTLDNGKWDLDHILDEARKYKAILKAPMGDPKLRNTGGTEKALDVILSLRFNLDLYANVRPVRLLPGVESPLKSYNNPDSINYTIIRENSEGLYSSHFGGLVLRDELAIDNQTITRKGTERISRFAFELAKKTKGSPKDGKKSVVCVDKSNVLRSFAFFRKIFSEVSSRYDEIVAKYMYADAMAQHMIIRPDELNVIVTENMFGDVLSDLGAATVGGLGFAYSGNISDNMGMFEPVHGSAPDIAGRNIANPTAMIMSTSMMLDWLGFGKFSKIIEDSLFNAIRSGVRTPDMGGNATTSYFTESILKNM</sequence>
<reference evidence="14 15" key="1">
    <citation type="submission" date="2015-09" db="EMBL/GenBank/DDBJ databases">
        <title>Draft genome sequence of Acidiplasma aeolicum DSM 18409.</title>
        <authorList>
            <person name="Hemp J."/>
        </authorList>
    </citation>
    <scope>NUCLEOTIDE SEQUENCE [LARGE SCALE GENOMIC DNA]</scope>
    <source>
        <strain evidence="14 15">V</strain>
    </source>
</reference>
<evidence type="ECO:0000256" key="6">
    <source>
        <dbReference type="ARBA" id="ARBA00022605"/>
    </source>
</evidence>
<proteinExistence type="predicted"/>
<dbReference type="InterPro" id="IPR024084">
    <property type="entry name" value="IsoPropMal-DH-like_dom"/>
</dbReference>
<protein>
    <recommendedName>
        <fullName evidence="4">3-isopropylmalate dehydrogenase</fullName>
        <ecNumber evidence="4">1.1.1.85</ecNumber>
    </recommendedName>
</protein>
<evidence type="ECO:0000256" key="11">
    <source>
        <dbReference type="ARBA" id="ARBA00023211"/>
    </source>
</evidence>
<evidence type="ECO:0000256" key="10">
    <source>
        <dbReference type="ARBA" id="ARBA00023027"/>
    </source>
</evidence>
<evidence type="ECO:0000256" key="9">
    <source>
        <dbReference type="ARBA" id="ARBA00023002"/>
    </source>
</evidence>
<dbReference type="Gene3D" id="3.40.718.10">
    <property type="entry name" value="Isopropylmalate Dehydrogenase"/>
    <property type="match status" value="1"/>
</dbReference>
<evidence type="ECO:0000256" key="4">
    <source>
        <dbReference type="ARBA" id="ARBA00013101"/>
    </source>
</evidence>
<name>A0A0P9DAH7_9ARCH</name>
<keyword evidence="8" id="KW-0460">Magnesium</keyword>
<dbReference type="PATRIC" id="fig|507754.4.peg.588"/>
<dbReference type="SUPFAM" id="SSF53659">
    <property type="entry name" value="Isocitrate/Isopropylmalate dehydrogenase-like"/>
    <property type="match status" value="1"/>
</dbReference>
<dbReference type="GO" id="GO:0009098">
    <property type="term" value="P:L-leucine biosynthetic process"/>
    <property type="evidence" value="ECO:0007669"/>
    <property type="project" value="UniProtKB-KW"/>
</dbReference>
<dbReference type="PANTHER" id="PTHR43275">
    <property type="entry name" value="D-MALATE DEHYDROGENASE [DECARBOXYLATING]"/>
    <property type="match status" value="1"/>
</dbReference>
<evidence type="ECO:0000259" key="13">
    <source>
        <dbReference type="SMART" id="SM01329"/>
    </source>
</evidence>
<comment type="cofactor">
    <cofactor evidence="2">
        <name>Mg(2+)</name>
        <dbReference type="ChEBI" id="CHEBI:18420"/>
    </cofactor>
</comment>
<keyword evidence="5" id="KW-0432">Leucine biosynthesis</keyword>
<evidence type="ECO:0000313" key="15">
    <source>
        <dbReference type="Proteomes" id="UP000050515"/>
    </source>
</evidence>
<keyword evidence="9" id="KW-0560">Oxidoreductase</keyword>
<keyword evidence="10" id="KW-0520">NAD</keyword>
<dbReference type="PROSITE" id="PS00470">
    <property type="entry name" value="IDH_IMDH"/>
    <property type="match status" value="1"/>
</dbReference>
<evidence type="ECO:0000256" key="2">
    <source>
        <dbReference type="ARBA" id="ARBA00001946"/>
    </source>
</evidence>
<evidence type="ECO:0000256" key="3">
    <source>
        <dbReference type="ARBA" id="ARBA00011738"/>
    </source>
</evidence>
<dbReference type="GO" id="GO:0000287">
    <property type="term" value="F:magnesium ion binding"/>
    <property type="evidence" value="ECO:0007669"/>
    <property type="project" value="InterPro"/>
</dbReference>
<dbReference type="AlphaFoldDB" id="A0A0P9DAH7"/>
<dbReference type="SMART" id="SM01329">
    <property type="entry name" value="Iso_dh"/>
    <property type="match status" value="1"/>
</dbReference>
<comment type="caution">
    <text evidence="14">The sequence shown here is derived from an EMBL/GenBank/DDBJ whole genome shotgun (WGS) entry which is preliminary data.</text>
</comment>
<dbReference type="GO" id="GO:0051287">
    <property type="term" value="F:NAD binding"/>
    <property type="evidence" value="ECO:0007669"/>
    <property type="project" value="InterPro"/>
</dbReference>
<keyword evidence="11" id="KW-0464">Manganese</keyword>
<feature type="domain" description="Isopropylmalate dehydrogenase-like" evidence="13">
    <location>
        <begin position="3"/>
        <end position="348"/>
    </location>
</feature>
<comment type="cofactor">
    <cofactor evidence="1">
        <name>Mn(2+)</name>
        <dbReference type="ChEBI" id="CHEBI:29035"/>
    </cofactor>
</comment>
<evidence type="ECO:0000313" key="14">
    <source>
        <dbReference type="EMBL" id="KPV46649.1"/>
    </source>
</evidence>
<gene>
    <name evidence="14" type="ORF">SE19_04650</name>
</gene>
<dbReference type="PANTHER" id="PTHR43275:SF1">
    <property type="entry name" value="D-MALATE DEHYDROGENASE [DECARBOXYLATING]"/>
    <property type="match status" value="1"/>
</dbReference>
<dbReference type="Pfam" id="PF00180">
    <property type="entry name" value="Iso_dh"/>
    <property type="match status" value="1"/>
</dbReference>
<evidence type="ECO:0000256" key="1">
    <source>
        <dbReference type="ARBA" id="ARBA00001936"/>
    </source>
</evidence>
<dbReference type="FunFam" id="3.40.718.10:FF:000006">
    <property type="entry name" value="3-isopropylmalate dehydrogenase"/>
    <property type="match status" value="1"/>
</dbReference>
<evidence type="ECO:0000256" key="5">
    <source>
        <dbReference type="ARBA" id="ARBA00022430"/>
    </source>
</evidence>
<dbReference type="EC" id="1.1.1.85" evidence="4"/>
<dbReference type="GO" id="GO:0003862">
    <property type="term" value="F:3-isopropylmalate dehydrogenase activity"/>
    <property type="evidence" value="ECO:0007669"/>
    <property type="project" value="UniProtKB-EC"/>
</dbReference>
<organism evidence="14 15">
    <name type="scientific">Acidiplasma aeolicum</name>
    <dbReference type="NCBI Taxonomy" id="507754"/>
    <lineage>
        <taxon>Archaea</taxon>
        <taxon>Methanobacteriati</taxon>
        <taxon>Thermoplasmatota</taxon>
        <taxon>Thermoplasmata</taxon>
        <taxon>Thermoplasmatales</taxon>
        <taxon>Ferroplasmaceae</taxon>
        <taxon>Acidiplasma</taxon>
    </lineage>
</organism>
<evidence type="ECO:0000256" key="12">
    <source>
        <dbReference type="ARBA" id="ARBA00023304"/>
    </source>
</evidence>
<evidence type="ECO:0000256" key="7">
    <source>
        <dbReference type="ARBA" id="ARBA00022723"/>
    </source>
</evidence>
<dbReference type="InterPro" id="IPR019818">
    <property type="entry name" value="IsoCit/isopropylmalate_DH_CS"/>
</dbReference>
<comment type="subunit">
    <text evidence="3">Homodimer.</text>
</comment>
<evidence type="ECO:0000256" key="8">
    <source>
        <dbReference type="ARBA" id="ARBA00022842"/>
    </source>
</evidence>
<keyword evidence="7" id="KW-0479">Metal-binding</keyword>
<dbReference type="Proteomes" id="UP000050515">
    <property type="component" value="Unassembled WGS sequence"/>
</dbReference>
<accession>A0A0P9DAH7</accession>
<keyword evidence="6" id="KW-0028">Amino-acid biosynthesis</keyword>
<dbReference type="InterPro" id="IPR050501">
    <property type="entry name" value="ICDH/IPMDH"/>
</dbReference>
<dbReference type="EMBL" id="LJCQ01000204">
    <property type="protein sequence ID" value="KPV46649.1"/>
    <property type="molecule type" value="Genomic_DNA"/>
</dbReference>
<keyword evidence="12" id="KW-0100">Branched-chain amino acid biosynthesis</keyword>